<keyword evidence="1" id="KW-0812">Transmembrane</keyword>
<evidence type="ECO:0000313" key="3">
    <source>
        <dbReference type="Proteomes" id="UP001595685"/>
    </source>
</evidence>
<dbReference type="RefSeq" id="WP_340293350.1">
    <property type="nucleotide sequence ID" value="NZ_JBBEOI010000106.1"/>
</dbReference>
<dbReference type="EMBL" id="JBHRWW010000025">
    <property type="protein sequence ID" value="MFC3690469.1"/>
    <property type="molecule type" value="Genomic_DNA"/>
</dbReference>
<dbReference type="Proteomes" id="UP001595685">
    <property type="component" value="Unassembled WGS sequence"/>
</dbReference>
<evidence type="ECO:0000256" key="1">
    <source>
        <dbReference type="SAM" id="Phobius"/>
    </source>
</evidence>
<accession>A0ABV7WM50</accession>
<reference evidence="3" key="1">
    <citation type="journal article" date="2019" name="Int. J. Syst. Evol. Microbiol.">
        <title>The Global Catalogue of Microorganisms (GCM) 10K type strain sequencing project: providing services to taxonomists for standard genome sequencing and annotation.</title>
        <authorList>
            <consortium name="The Broad Institute Genomics Platform"/>
            <consortium name="The Broad Institute Genome Sequencing Center for Infectious Disease"/>
            <person name="Wu L."/>
            <person name="Ma J."/>
        </authorList>
    </citation>
    <scope>NUCLEOTIDE SEQUENCE [LARGE SCALE GENOMIC DNA]</scope>
    <source>
        <strain evidence="3">NCAIM B.02333</strain>
    </source>
</reference>
<dbReference type="PROSITE" id="PS51257">
    <property type="entry name" value="PROKAR_LIPOPROTEIN"/>
    <property type="match status" value="1"/>
</dbReference>
<feature type="transmembrane region" description="Helical" evidence="1">
    <location>
        <begin position="17"/>
        <end position="36"/>
    </location>
</feature>
<protein>
    <submittedName>
        <fullName evidence="2">Uncharacterized protein</fullName>
    </submittedName>
</protein>
<sequence>MYGALWRALPGPTGVRLLLALLLATAVVAACFVWLFPAVAPYVPFNDTTVEDTAP</sequence>
<organism evidence="2 3">
    <name type="scientific">Aquipuribacter hungaricus</name>
    <dbReference type="NCBI Taxonomy" id="545624"/>
    <lineage>
        <taxon>Bacteria</taxon>
        <taxon>Bacillati</taxon>
        <taxon>Actinomycetota</taxon>
        <taxon>Actinomycetes</taxon>
        <taxon>Micrococcales</taxon>
        <taxon>Intrasporangiaceae</taxon>
        <taxon>Aquipuribacter</taxon>
    </lineage>
</organism>
<gene>
    <name evidence="2" type="ORF">ACFOLH_19135</name>
</gene>
<evidence type="ECO:0000313" key="2">
    <source>
        <dbReference type="EMBL" id="MFC3690469.1"/>
    </source>
</evidence>
<keyword evidence="1" id="KW-1133">Transmembrane helix</keyword>
<name>A0ABV7WM50_9MICO</name>
<keyword evidence="1" id="KW-0472">Membrane</keyword>
<keyword evidence="3" id="KW-1185">Reference proteome</keyword>
<proteinExistence type="predicted"/>
<comment type="caution">
    <text evidence="2">The sequence shown here is derived from an EMBL/GenBank/DDBJ whole genome shotgun (WGS) entry which is preliminary data.</text>
</comment>